<keyword evidence="1" id="KW-0378">Hydrolase</keyword>
<comment type="function">
    <text evidence="1">Toxic component of a type II toxin-antitoxin (TA) system.</text>
</comment>
<dbReference type="Pfam" id="PF02452">
    <property type="entry name" value="PemK_toxin"/>
    <property type="match status" value="1"/>
</dbReference>
<protein>
    <recommendedName>
        <fullName evidence="1">mRNA interferase</fullName>
        <ecNumber evidence="1">3.1.-.-</ecNumber>
    </recommendedName>
</protein>
<dbReference type="SUPFAM" id="SSF50118">
    <property type="entry name" value="Cell growth inhibitor/plasmid maintenance toxic component"/>
    <property type="match status" value="1"/>
</dbReference>
<dbReference type="GO" id="GO:0016787">
    <property type="term" value="F:hydrolase activity"/>
    <property type="evidence" value="ECO:0007669"/>
    <property type="project" value="UniProtKB-KW"/>
</dbReference>
<gene>
    <name evidence="2" type="ORF">HELGO_WM36750</name>
</gene>
<proteinExistence type="inferred from homology"/>
<sequence>MTMEMSMNIKQGEIWMVEFFPKVGSESTKLRPAIVVSHNQIGRLPLKTIVPISDWKNNYAHYPWILKIENDTLNGLSKTSAIDCFQIKNFANERFVKKVGSVDEIMIKKVHETIAKTLNPIYTLK</sequence>
<dbReference type="InterPro" id="IPR011067">
    <property type="entry name" value="Plasmid_toxin/cell-grow_inhib"/>
</dbReference>
<dbReference type="PANTHER" id="PTHR33988">
    <property type="entry name" value="ENDORIBONUCLEASE MAZF-RELATED"/>
    <property type="match status" value="1"/>
</dbReference>
<reference evidence="2" key="1">
    <citation type="submission" date="2020-01" db="EMBL/GenBank/DDBJ databases">
        <authorList>
            <person name="Meier V. D."/>
            <person name="Meier V D."/>
        </authorList>
    </citation>
    <scope>NUCLEOTIDE SEQUENCE</scope>
    <source>
        <strain evidence="2">HLG_WM_MAG_02</strain>
    </source>
</reference>
<dbReference type="PANTHER" id="PTHR33988:SF2">
    <property type="entry name" value="ENDORIBONUCLEASE MAZF"/>
    <property type="match status" value="1"/>
</dbReference>
<evidence type="ECO:0000313" key="2">
    <source>
        <dbReference type="EMBL" id="CAA6808355.1"/>
    </source>
</evidence>
<dbReference type="EC" id="3.1.-.-" evidence="1"/>
<dbReference type="GO" id="GO:0016075">
    <property type="term" value="P:rRNA catabolic process"/>
    <property type="evidence" value="ECO:0007669"/>
    <property type="project" value="TreeGrafter"/>
</dbReference>
<keyword evidence="1" id="KW-0540">Nuclease</keyword>
<dbReference type="EMBL" id="CACVAZ010000050">
    <property type="protein sequence ID" value="CAA6808355.1"/>
    <property type="molecule type" value="Genomic_DNA"/>
</dbReference>
<dbReference type="PIRSF" id="PIRSF033490">
    <property type="entry name" value="MazF"/>
    <property type="match status" value="1"/>
</dbReference>
<name>A0A6S6SUS6_9BACT</name>
<dbReference type="GO" id="GO:0003677">
    <property type="term" value="F:DNA binding"/>
    <property type="evidence" value="ECO:0007669"/>
    <property type="project" value="InterPro"/>
</dbReference>
<dbReference type="Gene3D" id="2.30.30.110">
    <property type="match status" value="1"/>
</dbReference>
<dbReference type="InterPro" id="IPR003477">
    <property type="entry name" value="PemK-like"/>
</dbReference>
<accession>A0A6S6SUS6</accession>
<keyword evidence="1" id="KW-0255">Endonuclease</keyword>
<dbReference type="GO" id="GO:0004521">
    <property type="term" value="F:RNA endonuclease activity"/>
    <property type="evidence" value="ECO:0007669"/>
    <property type="project" value="TreeGrafter"/>
</dbReference>
<evidence type="ECO:0000256" key="1">
    <source>
        <dbReference type="PIRNR" id="PIRNR033490"/>
    </source>
</evidence>
<organism evidence="2">
    <name type="scientific">uncultured Sulfurovum sp</name>
    <dbReference type="NCBI Taxonomy" id="269237"/>
    <lineage>
        <taxon>Bacteria</taxon>
        <taxon>Pseudomonadati</taxon>
        <taxon>Campylobacterota</taxon>
        <taxon>Epsilonproteobacteria</taxon>
        <taxon>Campylobacterales</taxon>
        <taxon>Sulfurovaceae</taxon>
        <taxon>Sulfurovum</taxon>
        <taxon>environmental samples</taxon>
    </lineage>
</organism>
<dbReference type="GO" id="GO:0006402">
    <property type="term" value="P:mRNA catabolic process"/>
    <property type="evidence" value="ECO:0007669"/>
    <property type="project" value="TreeGrafter"/>
</dbReference>
<comment type="similarity">
    <text evidence="1">Belongs to the PemK/MazF family.</text>
</comment>
<dbReference type="AlphaFoldDB" id="A0A6S6SUS6"/>